<reference evidence="2" key="1">
    <citation type="submission" date="2016-10" db="EMBL/GenBank/DDBJ databases">
        <authorList>
            <person name="Varghese N."/>
            <person name="Submissions S."/>
        </authorList>
    </citation>
    <scope>NUCLEOTIDE SEQUENCE [LARGE SCALE GENOMIC DNA]</scope>
    <source>
        <strain evidence="2">ATCC 51557</strain>
    </source>
</reference>
<accession>A0A1G4Q1D0</accession>
<evidence type="ECO:0000313" key="1">
    <source>
        <dbReference type="EMBL" id="SCW38128.1"/>
    </source>
</evidence>
<protein>
    <submittedName>
        <fullName evidence="1">Probable transposase</fullName>
    </submittedName>
</protein>
<organism evidence="1 2">
    <name type="scientific">Borreliella japonica</name>
    <name type="common">Borrelia japonica</name>
    <dbReference type="NCBI Taxonomy" id="34095"/>
    <lineage>
        <taxon>Bacteria</taxon>
        <taxon>Pseudomonadati</taxon>
        <taxon>Spirochaetota</taxon>
        <taxon>Spirochaetia</taxon>
        <taxon>Spirochaetales</taxon>
        <taxon>Borreliaceae</taxon>
        <taxon>Borreliella</taxon>
    </lineage>
</organism>
<keyword evidence="2" id="KW-1185">Reference proteome</keyword>
<dbReference type="AlphaFoldDB" id="A0A1G4Q1D0"/>
<dbReference type="Proteomes" id="UP000199262">
    <property type="component" value="Unassembled WGS sequence"/>
</dbReference>
<sequence>MLSDKKDYYEKNKQSLSVNPSNYKNEFPFLKEVDSLALCSAWIDLNSAYSNFFREIKKENRTQGFPKYKSKKNRQTFRTNNQKNSIRIENDYIKLHKIGFVKLALHRNIKSNEVIKNVVVEKDIATLNNKFYSKFCCGFFSITDLKYCKFATGVHGPKAFLIFKLIHTIKFVI</sequence>
<gene>
    <name evidence="1" type="ORF">SAMN02983004_00849</name>
</gene>
<proteinExistence type="predicted"/>
<evidence type="ECO:0000313" key="2">
    <source>
        <dbReference type="Proteomes" id="UP000199262"/>
    </source>
</evidence>
<name>A0A1G4Q1D0_BORJA</name>
<dbReference type="EMBL" id="FMTE01000005">
    <property type="protein sequence ID" value="SCW38128.1"/>
    <property type="molecule type" value="Genomic_DNA"/>
</dbReference>